<dbReference type="PANTHER" id="PTHR45138">
    <property type="entry name" value="REGULATORY COMPONENTS OF SENSORY TRANSDUCTION SYSTEM"/>
    <property type="match status" value="1"/>
</dbReference>
<feature type="transmembrane region" description="Helical" evidence="1">
    <location>
        <begin position="132"/>
        <end position="150"/>
    </location>
</feature>
<feature type="domain" description="GGDEF" evidence="2">
    <location>
        <begin position="256"/>
        <end position="392"/>
    </location>
</feature>
<accession>A0ABW1SGL4</accession>
<dbReference type="EMBL" id="JBHSSE010000002">
    <property type="protein sequence ID" value="MFC6200453.1"/>
    <property type="molecule type" value="Genomic_DNA"/>
</dbReference>
<evidence type="ECO:0000256" key="1">
    <source>
        <dbReference type="SAM" id="Phobius"/>
    </source>
</evidence>
<keyword evidence="4" id="KW-1185">Reference proteome</keyword>
<dbReference type="PANTHER" id="PTHR45138:SF9">
    <property type="entry name" value="DIGUANYLATE CYCLASE DGCM-RELATED"/>
    <property type="match status" value="1"/>
</dbReference>
<dbReference type="InterPro" id="IPR043128">
    <property type="entry name" value="Rev_trsase/Diguanyl_cyclase"/>
</dbReference>
<feature type="transmembrane region" description="Helical" evidence="1">
    <location>
        <begin position="162"/>
        <end position="182"/>
    </location>
</feature>
<keyword evidence="1" id="KW-0812">Transmembrane</keyword>
<evidence type="ECO:0000313" key="3">
    <source>
        <dbReference type="EMBL" id="MFC6200453.1"/>
    </source>
</evidence>
<dbReference type="Proteomes" id="UP001596171">
    <property type="component" value="Unassembled WGS sequence"/>
</dbReference>
<keyword evidence="1" id="KW-1133">Transmembrane helix</keyword>
<feature type="transmembrane region" description="Helical" evidence="1">
    <location>
        <begin position="52"/>
        <end position="71"/>
    </location>
</feature>
<dbReference type="RefSeq" id="WP_223877453.1">
    <property type="nucleotide sequence ID" value="NZ_BJDI01000007.1"/>
</dbReference>
<feature type="transmembrane region" description="Helical" evidence="1">
    <location>
        <begin position="188"/>
        <end position="208"/>
    </location>
</feature>
<comment type="caution">
    <text evidence="3">The sequence shown here is derived from an EMBL/GenBank/DDBJ whole genome shotgun (WGS) entry which is preliminary data.</text>
</comment>
<dbReference type="InterPro" id="IPR029787">
    <property type="entry name" value="Nucleotide_cyclase"/>
</dbReference>
<gene>
    <name evidence="3" type="ORF">ACFP1L_00920</name>
</gene>
<dbReference type="PROSITE" id="PS50887">
    <property type="entry name" value="GGDEF"/>
    <property type="match status" value="1"/>
</dbReference>
<dbReference type="CDD" id="cd01949">
    <property type="entry name" value="GGDEF"/>
    <property type="match status" value="1"/>
</dbReference>
<dbReference type="NCBIfam" id="TIGR00254">
    <property type="entry name" value="GGDEF"/>
    <property type="match status" value="1"/>
</dbReference>
<evidence type="ECO:0000313" key="4">
    <source>
        <dbReference type="Proteomes" id="UP001596171"/>
    </source>
</evidence>
<dbReference type="Pfam" id="PF00990">
    <property type="entry name" value="GGDEF"/>
    <property type="match status" value="1"/>
</dbReference>
<feature type="transmembrane region" description="Helical" evidence="1">
    <location>
        <begin position="20"/>
        <end position="40"/>
    </location>
</feature>
<dbReference type="SMART" id="SM00267">
    <property type="entry name" value="GGDEF"/>
    <property type="match status" value="1"/>
</dbReference>
<feature type="transmembrane region" description="Helical" evidence="1">
    <location>
        <begin position="106"/>
        <end position="126"/>
    </location>
</feature>
<evidence type="ECO:0000259" key="2">
    <source>
        <dbReference type="PROSITE" id="PS50887"/>
    </source>
</evidence>
<dbReference type="InterPro" id="IPR050469">
    <property type="entry name" value="Diguanylate_Cyclase"/>
</dbReference>
<sequence>MRLDQLVQMINVDFFNINTVIIALITIGLITLMTILTYFLEQRALRLRQRRFTILAHGYEAASLVVSMILLRSICVTIDPENMLSWSYATAQLTVLLFGLYTMRNLAVEIINILMPIFFYGQGMYLGKGAHFVATFIIMTVLLSGTIIYFSRHRSSVMGSQWRYLALQLVYGGTWWFIIWSVHRFNLAYTINVLIIFIVYMWIIRFFVTRISALITKFTQLDQRVNYDELTGVRNRANFDTIKNEVFDAYKKRPNAAVTMAMFDIDHFKKFNDTYGHMTGDAVLKHVATHFETALFKQTTHGQLFRYGGEEFVVIFRGIPAEQARTTITAIRDDLQKETVDFNGQKLRVTVSFGISQLQPSDVTFDDWFNRVDHYLYLSKEAGRNRITVEGTTLVLS</sequence>
<organism evidence="3 4">
    <name type="scientific">Lactiplantibacillus nangangensis</name>
    <dbReference type="NCBI Taxonomy" id="2559917"/>
    <lineage>
        <taxon>Bacteria</taxon>
        <taxon>Bacillati</taxon>
        <taxon>Bacillota</taxon>
        <taxon>Bacilli</taxon>
        <taxon>Lactobacillales</taxon>
        <taxon>Lactobacillaceae</taxon>
        <taxon>Lactiplantibacillus</taxon>
    </lineage>
</organism>
<name>A0ABW1SGL4_9LACO</name>
<reference evidence="4" key="1">
    <citation type="journal article" date="2019" name="Int. J. Syst. Evol. Microbiol.">
        <title>The Global Catalogue of Microorganisms (GCM) 10K type strain sequencing project: providing services to taxonomists for standard genome sequencing and annotation.</title>
        <authorList>
            <consortium name="The Broad Institute Genomics Platform"/>
            <consortium name="The Broad Institute Genome Sequencing Center for Infectious Disease"/>
            <person name="Wu L."/>
            <person name="Ma J."/>
        </authorList>
    </citation>
    <scope>NUCLEOTIDE SEQUENCE [LARGE SCALE GENOMIC DNA]</scope>
    <source>
        <strain evidence="4">CCM 8930</strain>
    </source>
</reference>
<dbReference type="Gene3D" id="3.30.70.270">
    <property type="match status" value="1"/>
</dbReference>
<dbReference type="SUPFAM" id="SSF55073">
    <property type="entry name" value="Nucleotide cyclase"/>
    <property type="match status" value="1"/>
</dbReference>
<protein>
    <submittedName>
        <fullName evidence="3">GGDEF domain-containing protein</fullName>
    </submittedName>
</protein>
<proteinExistence type="predicted"/>
<dbReference type="InterPro" id="IPR000160">
    <property type="entry name" value="GGDEF_dom"/>
</dbReference>
<keyword evidence="1" id="KW-0472">Membrane</keyword>